<evidence type="ECO:0000256" key="1">
    <source>
        <dbReference type="ARBA" id="ARBA00023015"/>
    </source>
</evidence>
<keyword evidence="4" id="KW-0804">Transcription</keyword>
<dbReference type="EMBL" id="JADIKD010000009">
    <property type="protein sequence ID" value="MFK2917262.1"/>
    <property type="molecule type" value="Genomic_DNA"/>
</dbReference>
<dbReference type="SUPFAM" id="SSF51215">
    <property type="entry name" value="Regulatory protein AraC"/>
    <property type="match status" value="1"/>
</dbReference>
<dbReference type="PANTHER" id="PTHR46796">
    <property type="entry name" value="HTH-TYPE TRANSCRIPTIONAL ACTIVATOR RHAS-RELATED"/>
    <property type="match status" value="1"/>
</dbReference>
<evidence type="ECO:0000313" key="7">
    <source>
        <dbReference type="Proteomes" id="UP001620408"/>
    </source>
</evidence>
<dbReference type="InterPro" id="IPR018062">
    <property type="entry name" value="HTH_AraC-typ_CS"/>
</dbReference>
<dbReference type="PROSITE" id="PS00041">
    <property type="entry name" value="HTH_ARAC_FAMILY_1"/>
    <property type="match status" value="1"/>
</dbReference>
<dbReference type="Gene3D" id="2.60.120.10">
    <property type="entry name" value="Jelly Rolls"/>
    <property type="match status" value="1"/>
</dbReference>
<evidence type="ECO:0000256" key="3">
    <source>
        <dbReference type="ARBA" id="ARBA00023159"/>
    </source>
</evidence>
<accession>A0ABW8K2Z9</accession>
<dbReference type="InterPro" id="IPR003313">
    <property type="entry name" value="AraC-bd"/>
</dbReference>
<dbReference type="InterPro" id="IPR020449">
    <property type="entry name" value="Tscrpt_reg_AraC-type_HTH"/>
</dbReference>
<evidence type="ECO:0000313" key="6">
    <source>
        <dbReference type="EMBL" id="MFK2917262.1"/>
    </source>
</evidence>
<feature type="domain" description="HTH araC/xylS-type" evidence="5">
    <location>
        <begin position="165"/>
        <end position="263"/>
    </location>
</feature>
<comment type="caution">
    <text evidence="6">The sequence shown here is derived from an EMBL/GenBank/DDBJ whole genome shotgun (WGS) entry which is preliminary data.</text>
</comment>
<dbReference type="Gene3D" id="1.10.10.60">
    <property type="entry name" value="Homeodomain-like"/>
    <property type="match status" value="2"/>
</dbReference>
<sequence length="270" mass="29617">MQHLGRANYGSPQQLRSIGGMLVSTTRYAGDDSLPLHEHDEAYLCLVADGAYVQQASGRDTACETGLLLVHPEGHRHANRFSPQGARCLSIFPSHEFATGEGMQRLLSDHRALALPEAPRLLARIERELAATDDAAPLALQSAIFELIALACRNGKDEHQPAWLTRVLERLQDDPLANLSLQELGALAGVHPAHLARRFQQAQGMSVGDYRRALRIRLACRTLAEEESSIADVAIAAGFTDQSHFARVFKRVTGETPRDFRQKSLLKASA</sequence>
<dbReference type="SUPFAM" id="SSF46689">
    <property type="entry name" value="Homeodomain-like"/>
    <property type="match status" value="2"/>
</dbReference>
<dbReference type="SMART" id="SM00342">
    <property type="entry name" value="HTH_ARAC"/>
    <property type="match status" value="1"/>
</dbReference>
<keyword evidence="1" id="KW-0805">Transcription regulation</keyword>
<proteinExistence type="predicted"/>
<evidence type="ECO:0000256" key="4">
    <source>
        <dbReference type="ARBA" id="ARBA00023163"/>
    </source>
</evidence>
<protein>
    <submittedName>
        <fullName evidence="6">Helix-turn-helix transcriptional regulator</fullName>
    </submittedName>
</protein>
<dbReference type="InterPro" id="IPR014710">
    <property type="entry name" value="RmlC-like_jellyroll"/>
</dbReference>
<dbReference type="PRINTS" id="PR00032">
    <property type="entry name" value="HTHARAC"/>
</dbReference>
<evidence type="ECO:0000256" key="2">
    <source>
        <dbReference type="ARBA" id="ARBA00023125"/>
    </source>
</evidence>
<keyword evidence="2" id="KW-0238">DNA-binding</keyword>
<dbReference type="Proteomes" id="UP001620408">
    <property type="component" value="Unassembled WGS sequence"/>
</dbReference>
<keyword evidence="7" id="KW-1185">Reference proteome</keyword>
<dbReference type="Pfam" id="PF12833">
    <property type="entry name" value="HTH_18"/>
    <property type="match status" value="1"/>
</dbReference>
<keyword evidence="3" id="KW-0010">Activator</keyword>
<dbReference type="InterPro" id="IPR037923">
    <property type="entry name" value="HTH-like"/>
</dbReference>
<dbReference type="InterPro" id="IPR050204">
    <property type="entry name" value="AraC_XylS_family_regulators"/>
</dbReference>
<evidence type="ECO:0000259" key="5">
    <source>
        <dbReference type="PROSITE" id="PS01124"/>
    </source>
</evidence>
<organism evidence="6 7">
    <name type="scientific">Dyella koreensis</name>
    <dbReference type="NCBI Taxonomy" id="311235"/>
    <lineage>
        <taxon>Bacteria</taxon>
        <taxon>Pseudomonadati</taxon>
        <taxon>Pseudomonadota</taxon>
        <taxon>Gammaproteobacteria</taxon>
        <taxon>Lysobacterales</taxon>
        <taxon>Rhodanobacteraceae</taxon>
        <taxon>Dyella</taxon>
    </lineage>
</organism>
<dbReference type="PROSITE" id="PS01124">
    <property type="entry name" value="HTH_ARAC_FAMILY_2"/>
    <property type="match status" value="1"/>
</dbReference>
<gene>
    <name evidence="6" type="ORF">ISS97_08300</name>
</gene>
<dbReference type="InterPro" id="IPR009057">
    <property type="entry name" value="Homeodomain-like_sf"/>
</dbReference>
<dbReference type="InterPro" id="IPR018060">
    <property type="entry name" value="HTH_AraC"/>
</dbReference>
<name>A0ABW8K2Z9_9GAMM</name>
<dbReference type="Pfam" id="PF02311">
    <property type="entry name" value="AraC_binding"/>
    <property type="match status" value="1"/>
</dbReference>
<reference evidence="6 7" key="1">
    <citation type="submission" date="2020-10" db="EMBL/GenBank/DDBJ databases">
        <title>Phylogeny of dyella-like bacteria.</title>
        <authorList>
            <person name="Fu J."/>
        </authorList>
    </citation>
    <scope>NUCLEOTIDE SEQUENCE [LARGE SCALE GENOMIC DNA]</scope>
    <source>
        <strain evidence="6 7">BB4</strain>
    </source>
</reference>
<dbReference type="RefSeq" id="WP_379985302.1">
    <property type="nucleotide sequence ID" value="NZ_JADIKD010000009.1"/>
</dbReference>